<evidence type="ECO:0000313" key="3">
    <source>
        <dbReference type="Proteomes" id="UP000053257"/>
    </source>
</evidence>
<evidence type="ECO:0000256" key="1">
    <source>
        <dbReference type="SAM" id="MobiDB-lite"/>
    </source>
</evidence>
<feature type="compositionally biased region" description="Basic and acidic residues" evidence="1">
    <location>
        <begin position="321"/>
        <end position="337"/>
    </location>
</feature>
<gene>
    <name evidence="2" type="ORF">PHLGIDRAFT_96364</name>
</gene>
<sequence>MSKRKAQVPRDNITRVRNPPPRSSDPDASLFIQAHEADIIRGPRGHAASLALETRTVDGQVVGGEALMRWGGESEAKNGDDGDGFVDVQISLDLQRNKANAEYDRYDARLLLDAWETQPSVPPPDCMSPTGWSDLPSDTEDMFFLSPDEIEDYHRDKRRRMIERGREERLKAMKTEEDENEEREGDEWGGSDEEPDDDQKELMRRTAQHILSSPNPAQLEMRILANHGADKRFAFLRGRWSRAWKTAKGRVRLEQDEKHRKTGRDMIGAGLGGLSGYGDSEDDSDADDDPGGGEGLNDVKDQEQHSVHIDHANSGTTTQDDAVKEARRARAREWAEKRRARQMGQPDENI</sequence>
<reference evidence="2 3" key="1">
    <citation type="journal article" date="2014" name="PLoS Genet.">
        <title>Analysis of the Phlebiopsis gigantea genome, transcriptome and secretome provides insight into its pioneer colonization strategies of wood.</title>
        <authorList>
            <person name="Hori C."/>
            <person name="Ishida T."/>
            <person name="Igarashi K."/>
            <person name="Samejima M."/>
            <person name="Suzuki H."/>
            <person name="Master E."/>
            <person name="Ferreira P."/>
            <person name="Ruiz-Duenas F.J."/>
            <person name="Held B."/>
            <person name="Canessa P."/>
            <person name="Larrondo L.F."/>
            <person name="Schmoll M."/>
            <person name="Druzhinina I.S."/>
            <person name="Kubicek C.P."/>
            <person name="Gaskell J.A."/>
            <person name="Kersten P."/>
            <person name="St John F."/>
            <person name="Glasner J."/>
            <person name="Sabat G."/>
            <person name="Splinter BonDurant S."/>
            <person name="Syed K."/>
            <person name="Yadav J."/>
            <person name="Mgbeahuruike A.C."/>
            <person name="Kovalchuk A."/>
            <person name="Asiegbu F.O."/>
            <person name="Lackner G."/>
            <person name="Hoffmeister D."/>
            <person name="Rencoret J."/>
            <person name="Gutierrez A."/>
            <person name="Sun H."/>
            <person name="Lindquist E."/>
            <person name="Barry K."/>
            <person name="Riley R."/>
            <person name="Grigoriev I.V."/>
            <person name="Henrissat B."/>
            <person name="Kues U."/>
            <person name="Berka R.M."/>
            <person name="Martinez A.T."/>
            <person name="Covert S.F."/>
            <person name="Blanchette R.A."/>
            <person name="Cullen D."/>
        </authorList>
    </citation>
    <scope>NUCLEOTIDE SEQUENCE [LARGE SCALE GENOMIC DNA]</scope>
    <source>
        <strain evidence="2 3">11061_1 CR5-6</strain>
    </source>
</reference>
<dbReference type="OrthoDB" id="2552978at2759"/>
<evidence type="ECO:0000313" key="2">
    <source>
        <dbReference type="EMBL" id="KIP02096.1"/>
    </source>
</evidence>
<dbReference type="EMBL" id="KN840704">
    <property type="protein sequence ID" value="KIP02096.1"/>
    <property type="molecule type" value="Genomic_DNA"/>
</dbReference>
<accession>A0A0C3RQI5</accession>
<dbReference type="HOGENOM" id="CLU_055486_0_0_1"/>
<dbReference type="Proteomes" id="UP000053257">
    <property type="component" value="Unassembled WGS sequence"/>
</dbReference>
<feature type="compositionally biased region" description="Acidic residues" evidence="1">
    <location>
        <begin position="176"/>
        <end position="199"/>
    </location>
</feature>
<protein>
    <submittedName>
        <fullName evidence="2">Uncharacterized protein</fullName>
    </submittedName>
</protein>
<feature type="region of interest" description="Disordered" evidence="1">
    <location>
        <begin position="1"/>
        <end position="27"/>
    </location>
</feature>
<feature type="compositionally biased region" description="Basic and acidic residues" evidence="1">
    <location>
        <begin position="297"/>
        <end position="311"/>
    </location>
</feature>
<feature type="region of interest" description="Disordered" evidence="1">
    <location>
        <begin position="247"/>
        <end position="350"/>
    </location>
</feature>
<keyword evidence="3" id="KW-1185">Reference proteome</keyword>
<proteinExistence type="predicted"/>
<name>A0A0C3RQI5_PHLG1</name>
<dbReference type="AlphaFoldDB" id="A0A0C3RQI5"/>
<feature type="region of interest" description="Disordered" evidence="1">
    <location>
        <begin position="169"/>
        <end position="214"/>
    </location>
</feature>
<organism evidence="2 3">
    <name type="scientific">Phlebiopsis gigantea (strain 11061_1 CR5-6)</name>
    <name type="common">White-rot fungus</name>
    <name type="synonym">Peniophora gigantea</name>
    <dbReference type="NCBI Taxonomy" id="745531"/>
    <lineage>
        <taxon>Eukaryota</taxon>
        <taxon>Fungi</taxon>
        <taxon>Dikarya</taxon>
        <taxon>Basidiomycota</taxon>
        <taxon>Agaricomycotina</taxon>
        <taxon>Agaricomycetes</taxon>
        <taxon>Polyporales</taxon>
        <taxon>Phanerochaetaceae</taxon>
        <taxon>Phlebiopsis</taxon>
    </lineage>
</organism>
<feature type="compositionally biased region" description="Acidic residues" evidence="1">
    <location>
        <begin position="279"/>
        <end position="291"/>
    </location>
</feature>